<name>A0ABV4NQU0_9GAMM</name>
<organism evidence="1 2">
    <name type="scientific">Microbulbifer echini</name>
    <dbReference type="NCBI Taxonomy" id="1529067"/>
    <lineage>
        <taxon>Bacteria</taxon>
        <taxon>Pseudomonadati</taxon>
        <taxon>Pseudomonadota</taxon>
        <taxon>Gammaproteobacteria</taxon>
        <taxon>Cellvibrionales</taxon>
        <taxon>Microbulbiferaceae</taxon>
        <taxon>Microbulbifer</taxon>
    </lineage>
</organism>
<gene>
    <name evidence="1" type="ORF">ACCI51_13610</name>
</gene>
<dbReference type="RefSeq" id="WP_371844063.1">
    <property type="nucleotide sequence ID" value="NZ_JBGMEL010000013.1"/>
</dbReference>
<reference evidence="1 2" key="1">
    <citation type="submission" date="2024-08" db="EMBL/GenBank/DDBJ databases">
        <authorList>
            <person name="Ishaq N."/>
        </authorList>
    </citation>
    <scope>NUCLEOTIDE SEQUENCE [LARGE SCALE GENOMIC DNA]</scope>
    <source>
        <strain evidence="1 2">JCM 30400</strain>
    </source>
</reference>
<sequence length="84" mass="9497">MESLHEPSAADSTARGTAIKIRIKAGVNGADPKRNDSNANISAVVPGIKRRFFCMEIFNFYQEERFADCFFLGMKGFSIEWELF</sequence>
<evidence type="ECO:0000313" key="1">
    <source>
        <dbReference type="EMBL" id="MFA0791590.1"/>
    </source>
</evidence>
<dbReference type="EMBL" id="JBGMEL010000013">
    <property type="protein sequence ID" value="MFA0791590.1"/>
    <property type="molecule type" value="Genomic_DNA"/>
</dbReference>
<evidence type="ECO:0000313" key="2">
    <source>
        <dbReference type="Proteomes" id="UP001569414"/>
    </source>
</evidence>
<keyword evidence="2" id="KW-1185">Reference proteome</keyword>
<protein>
    <submittedName>
        <fullName evidence="1">Uncharacterized protein</fullName>
    </submittedName>
</protein>
<comment type="caution">
    <text evidence="1">The sequence shown here is derived from an EMBL/GenBank/DDBJ whole genome shotgun (WGS) entry which is preliminary data.</text>
</comment>
<proteinExistence type="predicted"/>
<accession>A0ABV4NQU0</accession>
<dbReference type="Proteomes" id="UP001569414">
    <property type="component" value="Unassembled WGS sequence"/>
</dbReference>